<organism evidence="2">
    <name type="scientific">Klebsiella pneumoniae</name>
    <dbReference type="NCBI Taxonomy" id="573"/>
    <lineage>
        <taxon>Bacteria</taxon>
        <taxon>Pseudomonadati</taxon>
        <taxon>Pseudomonadota</taxon>
        <taxon>Gammaproteobacteria</taxon>
        <taxon>Enterobacterales</taxon>
        <taxon>Enterobacteriaceae</taxon>
        <taxon>Klebsiella/Raoultella group</taxon>
        <taxon>Klebsiella</taxon>
        <taxon>Klebsiella pneumoniae complex</taxon>
    </lineage>
</organism>
<evidence type="ECO:0000313" key="2">
    <source>
        <dbReference type="EMBL" id="QBC88820.1"/>
    </source>
</evidence>
<reference evidence="2" key="1">
    <citation type="submission" date="2019-01" db="EMBL/GenBank/DDBJ databases">
        <authorList>
            <person name="Huang J."/>
        </authorList>
    </citation>
    <scope>NUCLEOTIDE SEQUENCE</scope>
    <source>
        <strain evidence="2">LSH-KPN148</strain>
        <plasmid evidence="2">pLSH-KPN148-1</plasmid>
    </source>
</reference>
<feature type="region of interest" description="Disordered" evidence="1">
    <location>
        <begin position="1"/>
        <end position="37"/>
    </location>
</feature>
<evidence type="ECO:0000256" key="1">
    <source>
        <dbReference type="SAM" id="MobiDB-lite"/>
    </source>
</evidence>
<gene>
    <name evidence="2" type="ORF">pLSH-KPN148-1_193</name>
</gene>
<name>A0A411KWE5_KLEPN</name>
<protein>
    <submittedName>
        <fullName evidence="2">Uncharacterized protein</fullName>
    </submittedName>
</protein>
<dbReference type="EMBL" id="MK396843">
    <property type="protein sequence ID" value="QBC88820.1"/>
    <property type="molecule type" value="Genomic_DNA"/>
</dbReference>
<keyword evidence="2" id="KW-0614">Plasmid</keyword>
<accession>A0A411KWE5</accession>
<sequence>MPAPERDADEPGFPPAAGRWRATTLPGHTSAADKAVP</sequence>
<dbReference type="AlphaFoldDB" id="A0A411KWE5"/>
<proteinExistence type="predicted"/>
<geneLocation type="plasmid" evidence="2">
    <name>pLSH-KPN148-1</name>
</geneLocation>